<sequence>MVDNFPSYSALHYTAIMATPTRTGASVKLLAAQFVNIPTQMTAVEKASLPNQSPQSPDGGPPARSRISMGFVRATPSLVNKDVLSAPRGRPRSMVEDKNDDVQPLNVNANFDVASIEAKVPDLQRKSFDKVVNTLQTFSRGMLLCGVPVIYTDEQNQQKPLNLQLSEDEKQIVLYEVEAEDLNSNASQLCVIPISDIVAITEEGDNTVKIESKSGSTIAVTFDDKNDFIFACDGLKSMIGEPIQTQDMKELLNLLTEISSLTTLYPPPPLVEPPDSLQFLNPVS</sequence>
<evidence type="ECO:0000256" key="1">
    <source>
        <dbReference type="SAM" id="MobiDB-lite"/>
    </source>
</evidence>
<protein>
    <submittedName>
        <fullName evidence="2">Uncharacterized protein</fullName>
    </submittedName>
</protein>
<reference evidence="2 3" key="1">
    <citation type="journal article" date="2018" name="Genome Biol. Evol.">
        <title>Multiple Roots of Fruiting Body Formation in Amoebozoa.</title>
        <authorList>
            <person name="Hillmann F."/>
            <person name="Forbes G."/>
            <person name="Novohradska S."/>
            <person name="Ferling I."/>
            <person name="Riege K."/>
            <person name="Groth M."/>
            <person name="Westermann M."/>
            <person name="Marz M."/>
            <person name="Spaller T."/>
            <person name="Winckler T."/>
            <person name="Schaap P."/>
            <person name="Glockner G."/>
        </authorList>
    </citation>
    <scope>NUCLEOTIDE SEQUENCE [LARGE SCALE GENOMIC DNA]</scope>
    <source>
        <strain evidence="2 3">Jena</strain>
    </source>
</reference>
<evidence type="ECO:0000313" key="3">
    <source>
        <dbReference type="Proteomes" id="UP000241769"/>
    </source>
</evidence>
<comment type="caution">
    <text evidence="2">The sequence shown here is derived from an EMBL/GenBank/DDBJ whole genome shotgun (WGS) entry which is preliminary data.</text>
</comment>
<accession>A0A2P6NW64</accession>
<feature type="region of interest" description="Disordered" evidence="1">
    <location>
        <begin position="46"/>
        <end position="66"/>
    </location>
</feature>
<dbReference type="Proteomes" id="UP000241769">
    <property type="component" value="Unassembled WGS sequence"/>
</dbReference>
<gene>
    <name evidence="2" type="ORF">PROFUN_04024</name>
</gene>
<keyword evidence="3" id="KW-1185">Reference proteome</keyword>
<name>A0A2P6NW64_9EUKA</name>
<proteinExistence type="predicted"/>
<organism evidence="2 3">
    <name type="scientific">Planoprotostelium fungivorum</name>
    <dbReference type="NCBI Taxonomy" id="1890364"/>
    <lineage>
        <taxon>Eukaryota</taxon>
        <taxon>Amoebozoa</taxon>
        <taxon>Evosea</taxon>
        <taxon>Variosea</taxon>
        <taxon>Cavosteliida</taxon>
        <taxon>Cavosteliaceae</taxon>
        <taxon>Planoprotostelium</taxon>
    </lineage>
</organism>
<dbReference type="AlphaFoldDB" id="A0A2P6NW64"/>
<dbReference type="InParanoid" id="A0A2P6NW64"/>
<dbReference type="EMBL" id="MDYQ01000013">
    <property type="protein sequence ID" value="PRP88201.1"/>
    <property type="molecule type" value="Genomic_DNA"/>
</dbReference>
<evidence type="ECO:0000313" key="2">
    <source>
        <dbReference type="EMBL" id="PRP88201.1"/>
    </source>
</evidence>